<feature type="compositionally biased region" description="Basic and acidic residues" evidence="1">
    <location>
        <begin position="36"/>
        <end position="50"/>
    </location>
</feature>
<protein>
    <submittedName>
        <fullName evidence="2">Uncharacterized protein</fullName>
    </submittedName>
</protein>
<keyword evidence="3" id="KW-1185">Reference proteome</keyword>
<comment type="caution">
    <text evidence="2">The sequence shown here is derived from an EMBL/GenBank/DDBJ whole genome shotgun (WGS) entry which is preliminary data.</text>
</comment>
<evidence type="ECO:0000256" key="1">
    <source>
        <dbReference type="SAM" id="MobiDB-lite"/>
    </source>
</evidence>
<feature type="compositionally biased region" description="Basic and acidic residues" evidence="1">
    <location>
        <begin position="57"/>
        <end position="66"/>
    </location>
</feature>
<feature type="region of interest" description="Disordered" evidence="1">
    <location>
        <begin position="137"/>
        <end position="237"/>
    </location>
</feature>
<evidence type="ECO:0000313" key="3">
    <source>
        <dbReference type="Proteomes" id="UP001501243"/>
    </source>
</evidence>
<proteinExistence type="predicted"/>
<dbReference type="EMBL" id="BAABGQ010000012">
    <property type="protein sequence ID" value="GAA4508545.1"/>
    <property type="molecule type" value="Genomic_DNA"/>
</dbReference>
<reference evidence="3" key="1">
    <citation type="journal article" date="2019" name="Int. J. Syst. Evol. Microbiol.">
        <title>The Global Catalogue of Microorganisms (GCM) 10K type strain sequencing project: providing services to taxonomists for standard genome sequencing and annotation.</title>
        <authorList>
            <consortium name="The Broad Institute Genomics Platform"/>
            <consortium name="The Broad Institute Genome Sequencing Center for Infectious Disease"/>
            <person name="Wu L."/>
            <person name="Ma J."/>
        </authorList>
    </citation>
    <scope>NUCLEOTIDE SEQUENCE [LARGE SCALE GENOMIC DNA]</scope>
    <source>
        <strain evidence="3">JCM 17841</strain>
    </source>
</reference>
<name>A0ABP8QQ93_9BACT</name>
<sequence>MWRLATYFTSCLSKTLSLMSKKNSAEAPAAAAPAKRTPEEKAQRKADKAGRRATKSLADDRAEKKASQKQTLKSAAKQLQKELDARMSEVVDRIRKETKAKLKEVVKEATRRLDVDTERMFEQALHTIVRHYDSIAPGRTTDINLPAPSPAAEESSASAGGKHRPAGKSSASRKAPAAEATTALKRAGRPTGSTSKPSSAGRGPGRPKRQSTPDTDAAAAVSTPEATANDSVAVDNA</sequence>
<dbReference type="Proteomes" id="UP001501243">
    <property type="component" value="Unassembled WGS sequence"/>
</dbReference>
<gene>
    <name evidence="2" type="ORF">GCM10023172_40810</name>
</gene>
<evidence type="ECO:0000313" key="2">
    <source>
        <dbReference type="EMBL" id="GAA4508545.1"/>
    </source>
</evidence>
<feature type="region of interest" description="Disordered" evidence="1">
    <location>
        <begin position="20"/>
        <end position="75"/>
    </location>
</feature>
<feature type="compositionally biased region" description="Low complexity" evidence="1">
    <location>
        <begin position="215"/>
        <end position="228"/>
    </location>
</feature>
<accession>A0ABP8QQ93</accession>
<organism evidence="2 3">
    <name type="scientific">Hymenobacter ginsengisoli</name>
    <dbReference type="NCBI Taxonomy" id="1051626"/>
    <lineage>
        <taxon>Bacteria</taxon>
        <taxon>Pseudomonadati</taxon>
        <taxon>Bacteroidota</taxon>
        <taxon>Cytophagia</taxon>
        <taxon>Cytophagales</taxon>
        <taxon>Hymenobacteraceae</taxon>
        <taxon>Hymenobacter</taxon>
    </lineage>
</organism>
<feature type="compositionally biased region" description="Low complexity" evidence="1">
    <location>
        <begin position="150"/>
        <end position="159"/>
    </location>
</feature>
<feature type="compositionally biased region" description="Low complexity" evidence="1">
    <location>
        <begin position="25"/>
        <end position="35"/>
    </location>
</feature>